<gene>
    <name evidence="1" type="primary">ICEEaIII(15)_JM-87_38763_39449</name>
</gene>
<reference evidence="1" key="4">
    <citation type="journal article" date="2016" name="Sci. Rep.">
        <title>Genomic epidemiology and global diversity of the emerging bacterial pathogen Elizabethkingia anophelis.</title>
        <authorList>
            <person name="Breurec S."/>
            <person name="Criscuolo A."/>
            <person name="Diancourt L."/>
            <person name="Rendueles O."/>
            <person name="Vandenbogaert M."/>
            <person name="Passet V."/>
            <person name="Caro V."/>
            <person name="Rocha E.P."/>
            <person name="Touchon M."/>
            <person name="Brisse S."/>
        </authorList>
    </citation>
    <scope>NUCLEOTIDE SEQUENCE</scope>
</reference>
<reference evidence="1" key="2">
    <citation type="journal article" date="2014" name="PLoS ONE">
        <title>Insights from the genome annotation of Elizabethkingia anophelis from the malaria vector Anopheles gambiae.</title>
        <authorList>
            <person name="Kukutla P."/>
            <person name="Lindberg B.G."/>
            <person name="Pei D."/>
            <person name="Rayl M."/>
            <person name="Yu W."/>
            <person name="Steritz M."/>
            <person name="Faye I."/>
            <person name="Xu J."/>
        </authorList>
    </citation>
    <scope>NUCLEOTIDE SEQUENCE</scope>
</reference>
<name>A0A455ZID7_9FLAO</name>
<proteinExistence type="predicted"/>
<dbReference type="RefSeq" id="WP_078406534.1">
    <property type="nucleotide sequence ID" value="NZ_CP016372.1"/>
</dbReference>
<organism evidence="1">
    <name type="scientific">Elizabethkingia anophelis</name>
    <dbReference type="NCBI Taxonomy" id="1117645"/>
    <lineage>
        <taxon>Bacteria</taxon>
        <taxon>Pseudomonadati</taxon>
        <taxon>Bacteroidota</taxon>
        <taxon>Flavobacteriia</taxon>
        <taxon>Flavobacteriales</taxon>
        <taxon>Weeksellaceae</taxon>
        <taxon>Elizabethkingia</taxon>
    </lineage>
</organism>
<evidence type="ECO:0000313" key="1">
    <source>
        <dbReference type="EMBL" id="DAC76434.1"/>
    </source>
</evidence>
<dbReference type="AlphaFoldDB" id="A0A455ZID7"/>
<sequence>MKKFILLQIFLPLGILVLTSSGPRPTPPWEKENVSFPMMNQEIRHSMQENERQQEMRQWQITNVTTEVENRKQWTKLKETSTKIQDRLRIISFAMQAIPTGIAISRDATRIKQTQERIIEEIRTAPYSLVVALPLQVQFVDDLQMVIRLLTGLVISYGAINQMEKAERKILLDYALGEVENLDRSSTYMLMKVRDIKEKVQWQNILFKYYANRDKQIVKDIMTGIKTF</sequence>
<dbReference type="EMBL" id="BK010624">
    <property type="protein sequence ID" value="DAC76434.1"/>
    <property type="molecule type" value="Genomic_DNA"/>
</dbReference>
<reference evidence="1" key="7">
    <citation type="journal article" date="2017" name="Sci. Rep.">
        <title>Genomic features, phylogenetic relationships, and comparative genomics of Elizabethkingia anophelis strain EM361-97 isolated in Taiwan.</title>
        <authorList>
            <person name="Lin J.N."/>
            <person name="Lai C.H."/>
            <person name="Yang C.H."/>
            <person name="Huang Y.H."/>
            <person name="Lin H.H."/>
        </authorList>
    </citation>
    <scope>NUCLEOTIDE SEQUENCE</scope>
</reference>
<reference evidence="1" key="6">
    <citation type="journal article" date="2017" name="Nat. Commun.">
        <title>Evolutionary dynamics and genomic features of the Elizabethkingia anophelis 2015 to 2016 Wisconsin outbreak strain.</title>
        <authorList>
            <person name="Perrin A."/>
            <person name="Larsonneur E."/>
            <person name="Nicholson A.C."/>
            <person name="Edwards D.J."/>
            <person name="Gundlach K.M."/>
            <person name="Whitney A.M."/>
            <person name="Gulvik C.A."/>
            <person name="Bell M.E."/>
            <person name="Rendueles O."/>
            <person name="Cury J."/>
            <person name="Hugon P."/>
            <person name="Clermont D."/>
            <person name="Enouf V."/>
            <person name="Loparev V."/>
            <person name="Juieng P."/>
            <person name="Monson T."/>
            <person name="Warshauer D."/>
            <person name="Elbadawi L.I."/>
            <person name="Walters M.S."/>
            <person name="Crist M.B."/>
            <person name="Noble-Wang J."/>
            <person name="Borlaug G."/>
            <person name="Rocha E.P.C."/>
            <person name="Criscuolo A."/>
            <person name="Touchon M."/>
            <person name="Davis J.P."/>
            <person name="Holt K.E."/>
            <person name="McQuiston J.R."/>
            <person name="Brisse S."/>
        </authorList>
    </citation>
    <scope>NUCLEOTIDE SEQUENCE</scope>
</reference>
<dbReference type="KEGG" id="een:BBD30_01615"/>
<reference evidence="1" key="3">
    <citation type="journal article" date="2016" name="Genome Announc.">
        <title>Complete Genome Sequences of Four Strains from the 2015-2016 Elizabethkingia anophelis Outbreak.</title>
        <authorList>
            <person name="Nicholson A.C."/>
            <person name="Whitney A.M."/>
            <person name="Emery B.D."/>
            <person name="Bell M.E."/>
            <person name="Gartin J.T."/>
            <person name="Humrighouse B.W."/>
            <person name="Loparev V.N."/>
            <person name="Batra D."/>
            <person name="Sheth M."/>
            <person name="Rowe L.A."/>
            <person name="Juieng P."/>
            <person name="Knipe K."/>
            <person name="Gulvik C."/>
            <person name="McQuiston J.R."/>
        </authorList>
    </citation>
    <scope>NUCLEOTIDE SEQUENCE</scope>
</reference>
<protein>
    <submittedName>
        <fullName evidence="1">Uncharacterized protein</fullName>
    </submittedName>
</protein>
<reference evidence="1" key="5">
    <citation type="journal article" date="2017" name="Genome Announc.">
        <title>Complete Circularized Genome Sequences of Four Strains of Elizabethkingia anophelis, Including Two Novel Strains Isolated from Wild-Caught Anopheles sinensis.</title>
        <authorList>
            <person name="Pei D."/>
            <person name="Nicholson A.C."/>
            <person name="Jiang J."/>
            <person name="Chen H."/>
            <person name="Whitney A.M."/>
            <person name="Villarma A."/>
            <person name="Bell M."/>
            <person name="Humrighouse B."/>
            <person name="Rowe L.A."/>
            <person name="Sheth M."/>
            <person name="Batra D."/>
            <person name="Juieng P."/>
            <person name="Loparev V.N."/>
            <person name="McQuiston J.R."/>
            <person name="Lan Y."/>
            <person name="Ma Y."/>
            <person name="Xu J."/>
        </authorList>
    </citation>
    <scope>NUCLEOTIDE SEQUENCE</scope>
</reference>
<reference evidence="1" key="1">
    <citation type="journal article" date="2014" name="Genome Biol. Evol.">
        <title>Comparative genomic analysis of malaria mosquito vector-associated novel pathogen Elizabethkingia anophelis.</title>
        <authorList>
            <person name="Teo J."/>
            <person name="Tan S.Y."/>
            <person name="Liu Y."/>
            <person name="Tay M."/>
            <person name="Ding Y."/>
            <person name="Li Y."/>
            <person name="Kjelleberg S."/>
            <person name="Givskov M."/>
            <person name="Lin R.T."/>
            <person name="Yang L."/>
        </authorList>
    </citation>
    <scope>NUCLEOTIDE SEQUENCE</scope>
</reference>
<reference evidence="1" key="8">
    <citation type="journal article" date="2018" name="J. ISSAAS">
        <title>In Silico Identification of Three Types of Integrative and Conjugative Elements (ICEs) in Elizabethkingia anophelis Strains Isolated from Around the World.</title>
        <authorList>
            <person name="Xu J."/>
            <person name="Pei D."/>
            <person name="Nicholson A."/>
            <person name="Lan Y."/>
            <person name="Xia Q."/>
        </authorList>
    </citation>
    <scope>NUCLEOTIDE SEQUENCE</scope>
</reference>
<accession>A0A455ZID7</accession>